<accession>A0AAX1QLV7</accession>
<dbReference type="Proteomes" id="UP000250997">
    <property type="component" value="Unassembled WGS sequence"/>
</dbReference>
<dbReference type="AlphaFoldDB" id="A0AAX1QLV7"/>
<sequence>MVLAKAKENPLTELPLRKGVFVLERYSVKNLSVSLRSTAPLVGEPLAGRATSYWTPEARYGAKGRALLQRAAASGQAHLVKLP</sequence>
<protein>
    <submittedName>
        <fullName evidence="1">Uncharacterized protein</fullName>
    </submittedName>
</protein>
<dbReference type="EMBL" id="PRLA01000001">
    <property type="protein sequence ID" value="RAW53031.1"/>
    <property type="molecule type" value="Genomic_DNA"/>
</dbReference>
<evidence type="ECO:0000313" key="2">
    <source>
        <dbReference type="Proteomes" id="UP000250997"/>
    </source>
</evidence>
<reference evidence="1 2" key="1">
    <citation type="submission" date="2018-02" db="EMBL/GenBank/DDBJ databases">
        <title>Complete genome sequencing of Faecalibacterium prausnitzii strains isolated from the human gut.</title>
        <authorList>
            <person name="Fitzgerald B.C."/>
            <person name="Shkoporov A.N."/>
            <person name="Ross P.R."/>
            <person name="Hill C."/>
        </authorList>
    </citation>
    <scope>NUCLEOTIDE SEQUENCE [LARGE SCALE GENOMIC DNA]</scope>
    <source>
        <strain evidence="1 2">APC942/18-1</strain>
    </source>
</reference>
<name>A0AAX1QLV7_9FIRM</name>
<evidence type="ECO:0000313" key="1">
    <source>
        <dbReference type="EMBL" id="RAW53031.1"/>
    </source>
</evidence>
<organism evidence="1 2">
    <name type="scientific">Faecalibacterium prausnitzii</name>
    <dbReference type="NCBI Taxonomy" id="853"/>
    <lineage>
        <taxon>Bacteria</taxon>
        <taxon>Bacillati</taxon>
        <taxon>Bacillota</taxon>
        <taxon>Clostridia</taxon>
        <taxon>Eubacteriales</taxon>
        <taxon>Oscillospiraceae</taxon>
        <taxon>Faecalibacterium</taxon>
    </lineage>
</organism>
<proteinExistence type="predicted"/>
<comment type="caution">
    <text evidence="1">The sequence shown here is derived from an EMBL/GenBank/DDBJ whole genome shotgun (WGS) entry which is preliminary data.</text>
</comment>
<gene>
    <name evidence="1" type="ORF">C4N27_02475</name>
</gene>